<evidence type="ECO:0000256" key="2">
    <source>
        <dbReference type="SAM" id="SignalP"/>
    </source>
</evidence>
<keyword evidence="4" id="KW-1185">Reference proteome</keyword>
<dbReference type="AlphaFoldDB" id="A0AAV0AYY2"/>
<sequence length="199" mass="20209">MYRTAFIVFTTFMTVLAQSPWTGGKPPYFLGLIAAGQPNSPILKDFGQQGGTSFVWNVDSPAGSSYTIQIRDGDGQLNYSDKFTVQSSSQKCDTSGGSSPAPPTSGGAASPPSSGNQPGHNSTSAPSPAPAPAPSTPGKPSPPVSNSPPNGATTPIEPNSANTTSPVTNARSPACATDPSRLLSGLALVTVSVAMMYYA</sequence>
<dbReference type="EMBL" id="CALTRL010002132">
    <property type="protein sequence ID" value="CAH7674792.1"/>
    <property type="molecule type" value="Genomic_DNA"/>
</dbReference>
<gene>
    <name evidence="3" type="ORF">PPACK8108_LOCUS9727</name>
</gene>
<feature type="compositionally biased region" description="Low complexity" evidence="1">
    <location>
        <begin position="94"/>
        <end position="115"/>
    </location>
</feature>
<dbReference type="PANTHER" id="PTHR37487:SF2">
    <property type="entry name" value="EXPRESSED PROTEIN"/>
    <property type="match status" value="1"/>
</dbReference>
<feature type="chain" id="PRO_5043695571" evidence="2">
    <location>
        <begin position="18"/>
        <end position="199"/>
    </location>
</feature>
<evidence type="ECO:0000313" key="3">
    <source>
        <dbReference type="EMBL" id="CAH7674792.1"/>
    </source>
</evidence>
<feature type="region of interest" description="Disordered" evidence="1">
    <location>
        <begin position="84"/>
        <end position="178"/>
    </location>
</feature>
<feature type="compositionally biased region" description="Pro residues" evidence="1">
    <location>
        <begin position="127"/>
        <end position="146"/>
    </location>
</feature>
<feature type="signal peptide" evidence="2">
    <location>
        <begin position="1"/>
        <end position="17"/>
    </location>
</feature>
<keyword evidence="2" id="KW-0732">Signal</keyword>
<proteinExistence type="predicted"/>
<name>A0AAV0AYY2_PHAPC</name>
<comment type="caution">
    <text evidence="3">The sequence shown here is derived from an EMBL/GenBank/DDBJ whole genome shotgun (WGS) entry which is preliminary data.</text>
</comment>
<reference evidence="3" key="1">
    <citation type="submission" date="2022-06" db="EMBL/GenBank/DDBJ databases">
        <authorList>
            <consortium name="SYNGENTA / RWTH Aachen University"/>
        </authorList>
    </citation>
    <scope>NUCLEOTIDE SEQUENCE</scope>
</reference>
<protein>
    <submittedName>
        <fullName evidence="3">Expressed protein</fullName>
    </submittedName>
</protein>
<feature type="compositionally biased region" description="Polar residues" evidence="1">
    <location>
        <begin position="84"/>
        <end position="93"/>
    </location>
</feature>
<evidence type="ECO:0000313" key="4">
    <source>
        <dbReference type="Proteomes" id="UP001153365"/>
    </source>
</evidence>
<evidence type="ECO:0000256" key="1">
    <source>
        <dbReference type="SAM" id="MobiDB-lite"/>
    </source>
</evidence>
<organism evidence="3 4">
    <name type="scientific">Phakopsora pachyrhizi</name>
    <name type="common">Asian soybean rust disease fungus</name>
    <dbReference type="NCBI Taxonomy" id="170000"/>
    <lineage>
        <taxon>Eukaryota</taxon>
        <taxon>Fungi</taxon>
        <taxon>Dikarya</taxon>
        <taxon>Basidiomycota</taxon>
        <taxon>Pucciniomycotina</taxon>
        <taxon>Pucciniomycetes</taxon>
        <taxon>Pucciniales</taxon>
        <taxon>Phakopsoraceae</taxon>
        <taxon>Phakopsora</taxon>
    </lineage>
</organism>
<dbReference type="PANTHER" id="PTHR37487">
    <property type="entry name" value="CHROMOSOME 1, WHOLE GENOME SHOTGUN SEQUENCE"/>
    <property type="match status" value="1"/>
</dbReference>
<feature type="compositionally biased region" description="Polar residues" evidence="1">
    <location>
        <begin position="151"/>
        <end position="171"/>
    </location>
</feature>
<accession>A0AAV0AYY2</accession>
<dbReference type="Proteomes" id="UP001153365">
    <property type="component" value="Unassembled WGS sequence"/>
</dbReference>